<organism evidence="2 3">
    <name type="scientific">Bifidobacterium mongoliense DSM 21395</name>
    <dbReference type="NCBI Taxonomy" id="1437603"/>
    <lineage>
        <taxon>Bacteria</taxon>
        <taxon>Bacillati</taxon>
        <taxon>Actinomycetota</taxon>
        <taxon>Actinomycetes</taxon>
        <taxon>Bifidobacteriales</taxon>
        <taxon>Bifidobacteriaceae</taxon>
        <taxon>Bifidobacterium</taxon>
    </lineage>
</organism>
<evidence type="ECO:0000313" key="2">
    <source>
        <dbReference type="EMBL" id="KFI80287.1"/>
    </source>
</evidence>
<comment type="caution">
    <text evidence="2">The sequence shown here is derived from an EMBL/GenBank/DDBJ whole genome shotgun (WGS) entry which is preliminary data.</text>
</comment>
<dbReference type="Gene3D" id="1.10.260.40">
    <property type="entry name" value="lambda repressor-like DNA-binding domains"/>
    <property type="match status" value="1"/>
</dbReference>
<dbReference type="InterPro" id="IPR010982">
    <property type="entry name" value="Lambda_DNA-bd_dom_sf"/>
</dbReference>
<protein>
    <submittedName>
        <fullName evidence="2">Uncharacterized protein</fullName>
    </submittedName>
</protein>
<dbReference type="GeneID" id="93095019"/>
<dbReference type="GO" id="GO:0003677">
    <property type="term" value="F:DNA binding"/>
    <property type="evidence" value="ECO:0007669"/>
    <property type="project" value="InterPro"/>
</dbReference>
<accession>A0A087CAI7</accession>
<dbReference type="AlphaFoldDB" id="A0A087CAI7"/>
<dbReference type="RefSeq" id="WP_033513480.1">
    <property type="nucleotide sequence ID" value="NZ_JDUO01000015.1"/>
</dbReference>
<dbReference type="Proteomes" id="UP000029082">
    <property type="component" value="Unassembled WGS sequence"/>
</dbReference>
<sequence>MISQRTIAAALGLSRASVKNALNGSGRTSRKLSETVIDYARTHGYSGRIRPYESKPKAKPHGASNMPVQVAGGSVSRATFEWMTTMLDWADTGAYGARNIREELI</sequence>
<evidence type="ECO:0000313" key="3">
    <source>
        <dbReference type="Proteomes" id="UP000029082"/>
    </source>
</evidence>
<proteinExistence type="predicted"/>
<dbReference type="STRING" id="1437603.GCA_000771525_00497"/>
<dbReference type="SUPFAM" id="SSF47413">
    <property type="entry name" value="lambda repressor-like DNA-binding domains"/>
    <property type="match status" value="1"/>
</dbReference>
<evidence type="ECO:0000256" key="1">
    <source>
        <dbReference type="SAM" id="MobiDB-lite"/>
    </source>
</evidence>
<name>A0A087CAI7_9BIFI</name>
<keyword evidence="3" id="KW-1185">Reference proteome</keyword>
<reference evidence="2 3" key="1">
    <citation type="submission" date="2014-03" db="EMBL/GenBank/DDBJ databases">
        <title>Genomics of Bifidobacteria.</title>
        <authorList>
            <person name="Ventura M."/>
            <person name="Milani C."/>
            <person name="Lugli G.A."/>
        </authorList>
    </citation>
    <scope>NUCLEOTIDE SEQUENCE [LARGE SCALE GENOMIC DNA]</scope>
    <source>
        <strain evidence="2 3">DSM 21395</strain>
    </source>
</reference>
<feature type="region of interest" description="Disordered" evidence="1">
    <location>
        <begin position="48"/>
        <end position="69"/>
    </location>
</feature>
<gene>
    <name evidence="2" type="ORF">BMON_0159</name>
</gene>
<dbReference type="EMBL" id="JGZE01000001">
    <property type="protein sequence ID" value="KFI80287.1"/>
    <property type="molecule type" value="Genomic_DNA"/>
</dbReference>